<dbReference type="SUPFAM" id="SSF46785">
    <property type="entry name" value="Winged helix' DNA-binding domain"/>
    <property type="match status" value="1"/>
</dbReference>
<dbReference type="PROSITE" id="PS50931">
    <property type="entry name" value="HTH_LYSR"/>
    <property type="match status" value="1"/>
</dbReference>
<dbReference type="Gene3D" id="1.10.10.10">
    <property type="entry name" value="Winged helix-like DNA-binding domain superfamily/Winged helix DNA-binding domain"/>
    <property type="match status" value="1"/>
</dbReference>
<reference evidence="6 7" key="1">
    <citation type="submission" date="2020-07" db="EMBL/GenBank/DDBJ databases">
        <title>Genomic Encyclopedia of Type Strains, Phase IV (KMG-V): Genome sequencing to study the core and pangenomes of soil and plant-associated prokaryotes.</title>
        <authorList>
            <person name="Whitman W."/>
        </authorList>
    </citation>
    <scope>NUCLEOTIDE SEQUENCE [LARGE SCALE GENOMIC DNA]</scope>
    <source>
        <strain evidence="6 7">SAS40</strain>
    </source>
</reference>
<dbReference type="InterPro" id="IPR005119">
    <property type="entry name" value="LysR_subst-bd"/>
</dbReference>
<dbReference type="Pfam" id="PF00126">
    <property type="entry name" value="HTH_1"/>
    <property type="match status" value="1"/>
</dbReference>
<dbReference type="EMBL" id="JACBYR010000001">
    <property type="protein sequence ID" value="NYE81776.1"/>
    <property type="molecule type" value="Genomic_DNA"/>
</dbReference>
<dbReference type="GO" id="GO:0000976">
    <property type="term" value="F:transcription cis-regulatory region binding"/>
    <property type="evidence" value="ECO:0007669"/>
    <property type="project" value="TreeGrafter"/>
</dbReference>
<dbReference type="SUPFAM" id="SSF53850">
    <property type="entry name" value="Periplasmic binding protein-like II"/>
    <property type="match status" value="1"/>
</dbReference>
<dbReference type="PRINTS" id="PR00039">
    <property type="entry name" value="HTHLYSR"/>
</dbReference>
<dbReference type="Gene3D" id="3.40.190.10">
    <property type="entry name" value="Periplasmic binding protein-like II"/>
    <property type="match status" value="2"/>
</dbReference>
<dbReference type="RefSeq" id="WP_179584030.1">
    <property type="nucleotide sequence ID" value="NZ_JACBYR010000001.1"/>
</dbReference>
<keyword evidence="2" id="KW-0805">Transcription regulation</keyword>
<organism evidence="6 7">
    <name type="scientific">Pigmentiphaga litoralis</name>
    <dbReference type="NCBI Taxonomy" id="516702"/>
    <lineage>
        <taxon>Bacteria</taxon>
        <taxon>Pseudomonadati</taxon>
        <taxon>Pseudomonadota</taxon>
        <taxon>Betaproteobacteria</taxon>
        <taxon>Burkholderiales</taxon>
        <taxon>Alcaligenaceae</taxon>
        <taxon>Pigmentiphaga</taxon>
    </lineage>
</organism>
<dbReference type="InterPro" id="IPR036388">
    <property type="entry name" value="WH-like_DNA-bd_sf"/>
</dbReference>
<name>A0A7Y9IRK1_9BURK</name>
<evidence type="ECO:0000256" key="4">
    <source>
        <dbReference type="ARBA" id="ARBA00023163"/>
    </source>
</evidence>
<dbReference type="Proteomes" id="UP000542125">
    <property type="component" value="Unassembled WGS sequence"/>
</dbReference>
<dbReference type="InterPro" id="IPR000847">
    <property type="entry name" value="LysR_HTH_N"/>
</dbReference>
<evidence type="ECO:0000256" key="3">
    <source>
        <dbReference type="ARBA" id="ARBA00023125"/>
    </source>
</evidence>
<gene>
    <name evidence="6" type="ORF">FHW18_001047</name>
</gene>
<evidence type="ECO:0000256" key="1">
    <source>
        <dbReference type="ARBA" id="ARBA00009437"/>
    </source>
</evidence>
<keyword evidence="7" id="KW-1185">Reference proteome</keyword>
<dbReference type="AlphaFoldDB" id="A0A7Y9IRK1"/>
<dbReference type="InterPro" id="IPR036390">
    <property type="entry name" value="WH_DNA-bd_sf"/>
</dbReference>
<dbReference type="FunFam" id="1.10.10.10:FF:000001">
    <property type="entry name" value="LysR family transcriptional regulator"/>
    <property type="match status" value="1"/>
</dbReference>
<dbReference type="Pfam" id="PF03466">
    <property type="entry name" value="LysR_substrate"/>
    <property type="match status" value="1"/>
</dbReference>
<proteinExistence type="inferred from homology"/>
<dbReference type="GO" id="GO:0003700">
    <property type="term" value="F:DNA-binding transcription factor activity"/>
    <property type="evidence" value="ECO:0007669"/>
    <property type="project" value="InterPro"/>
</dbReference>
<dbReference type="PANTHER" id="PTHR30126">
    <property type="entry name" value="HTH-TYPE TRANSCRIPTIONAL REGULATOR"/>
    <property type="match status" value="1"/>
</dbReference>
<accession>A0A7Y9IRK1</accession>
<evidence type="ECO:0000256" key="2">
    <source>
        <dbReference type="ARBA" id="ARBA00023015"/>
    </source>
</evidence>
<evidence type="ECO:0000313" key="7">
    <source>
        <dbReference type="Proteomes" id="UP000542125"/>
    </source>
</evidence>
<keyword evidence="4" id="KW-0804">Transcription</keyword>
<comment type="similarity">
    <text evidence="1">Belongs to the LysR transcriptional regulatory family.</text>
</comment>
<dbReference type="PANTHER" id="PTHR30126:SF97">
    <property type="entry name" value="HTH-TYPE TRANSCRIPTIONAL REGULATOR ABGR"/>
    <property type="match status" value="1"/>
</dbReference>
<evidence type="ECO:0000259" key="5">
    <source>
        <dbReference type="PROSITE" id="PS50931"/>
    </source>
</evidence>
<comment type="caution">
    <text evidence="6">The sequence shown here is derived from an EMBL/GenBank/DDBJ whole genome shotgun (WGS) entry which is preliminary data.</text>
</comment>
<sequence length="333" mass="36507">MTFIDRFFRLIAACFFRMLRSIIPKEVAMDVKHLQYFLAVAQFGTLGRAAKQLSVSQPAISKSIGRLEATLHARLFDRTPRGMVLTEFGLALVERAQFISNESRLIRESFDVLRGSGKGTLSVGCGSSHGSTIVPAAVLALRASRPNATFSITVGSSETLLNALKQGTVDVLVGALFANAWDRELASELIAYDRVVVVARPAHLLFANRPLALESMARASWVLGNTDDSLRGQLSNLFSKAGVTPPEPVYLTTSVPTIKSLLLLTDLLAFIPESLVTQELANGSLKKLEHEDLVWRRPVQVLYPLRRPLSRLGSALVQQLRLAVQDSPAYLRV</sequence>
<evidence type="ECO:0000313" key="6">
    <source>
        <dbReference type="EMBL" id="NYE81776.1"/>
    </source>
</evidence>
<protein>
    <submittedName>
        <fullName evidence="6">DNA-binding transcriptional LysR family regulator</fullName>
    </submittedName>
</protein>
<feature type="domain" description="HTH lysR-type" evidence="5">
    <location>
        <begin position="29"/>
        <end position="86"/>
    </location>
</feature>
<keyword evidence="3 6" id="KW-0238">DNA-binding</keyword>